<dbReference type="GO" id="GO:0016491">
    <property type="term" value="F:oxidoreductase activity"/>
    <property type="evidence" value="ECO:0007669"/>
    <property type="project" value="InterPro"/>
</dbReference>
<dbReference type="PANTHER" id="PTHR42852:SF6">
    <property type="entry name" value="THIOL:DISULFIDE INTERCHANGE PROTEIN DSBE"/>
    <property type="match status" value="1"/>
</dbReference>
<name>A0A6N6M3C3_9FLAO</name>
<dbReference type="InterPro" id="IPR036249">
    <property type="entry name" value="Thioredoxin-like_sf"/>
</dbReference>
<feature type="compositionally biased region" description="Basic and acidic residues" evidence="5">
    <location>
        <begin position="466"/>
        <end position="481"/>
    </location>
</feature>
<evidence type="ECO:0000256" key="3">
    <source>
        <dbReference type="ARBA" id="ARBA00023157"/>
    </source>
</evidence>
<accession>A0A6N6M3C3</accession>
<proteinExistence type="predicted"/>
<dbReference type="Proteomes" id="UP000435357">
    <property type="component" value="Unassembled WGS sequence"/>
</dbReference>
<evidence type="ECO:0000259" key="6">
    <source>
        <dbReference type="PROSITE" id="PS51352"/>
    </source>
</evidence>
<evidence type="ECO:0000313" key="8">
    <source>
        <dbReference type="Proteomes" id="UP000435357"/>
    </source>
</evidence>
<feature type="region of interest" description="Disordered" evidence="5">
    <location>
        <begin position="461"/>
        <end position="481"/>
    </location>
</feature>
<dbReference type="PROSITE" id="PS51257">
    <property type="entry name" value="PROKAR_LIPOPROTEIN"/>
    <property type="match status" value="1"/>
</dbReference>
<dbReference type="GO" id="GO:0030313">
    <property type="term" value="C:cell envelope"/>
    <property type="evidence" value="ECO:0007669"/>
    <property type="project" value="UniProtKB-SubCell"/>
</dbReference>
<dbReference type="InterPro" id="IPR013766">
    <property type="entry name" value="Thioredoxin_domain"/>
</dbReference>
<dbReference type="Pfam" id="PF08534">
    <property type="entry name" value="Redoxin"/>
    <property type="match status" value="1"/>
</dbReference>
<dbReference type="SUPFAM" id="SSF52833">
    <property type="entry name" value="Thioredoxin-like"/>
    <property type="match status" value="1"/>
</dbReference>
<evidence type="ECO:0000256" key="4">
    <source>
        <dbReference type="ARBA" id="ARBA00023284"/>
    </source>
</evidence>
<dbReference type="RefSeq" id="WP_151168451.1">
    <property type="nucleotide sequence ID" value="NZ_WACR01000007.1"/>
</dbReference>
<dbReference type="PROSITE" id="PS51352">
    <property type="entry name" value="THIOREDOXIN_2"/>
    <property type="match status" value="1"/>
</dbReference>
<evidence type="ECO:0000256" key="2">
    <source>
        <dbReference type="ARBA" id="ARBA00022748"/>
    </source>
</evidence>
<evidence type="ECO:0000256" key="1">
    <source>
        <dbReference type="ARBA" id="ARBA00004196"/>
    </source>
</evidence>
<keyword evidence="3" id="KW-1015">Disulfide bond</keyword>
<evidence type="ECO:0000256" key="5">
    <source>
        <dbReference type="SAM" id="MobiDB-lite"/>
    </source>
</evidence>
<dbReference type="InterPro" id="IPR050553">
    <property type="entry name" value="Thioredoxin_ResA/DsbE_sf"/>
</dbReference>
<comment type="caution">
    <text evidence="7">The sequence shown here is derived from an EMBL/GenBank/DDBJ whole genome shotgun (WGS) entry which is preliminary data.</text>
</comment>
<dbReference type="OrthoDB" id="743079at2"/>
<dbReference type="PANTHER" id="PTHR42852">
    <property type="entry name" value="THIOL:DISULFIDE INTERCHANGE PROTEIN DSBE"/>
    <property type="match status" value="1"/>
</dbReference>
<protein>
    <submittedName>
        <fullName evidence="7">TlpA family protein disulfide reductase</fullName>
    </submittedName>
</protein>
<keyword evidence="8" id="KW-1185">Reference proteome</keyword>
<gene>
    <name evidence="7" type="ORF">F3059_09125</name>
</gene>
<dbReference type="AlphaFoldDB" id="A0A6N6M3C3"/>
<organism evidence="7 8">
    <name type="scientific">Salibacter halophilus</name>
    <dbReference type="NCBI Taxonomy" id="1803916"/>
    <lineage>
        <taxon>Bacteria</taxon>
        <taxon>Pseudomonadati</taxon>
        <taxon>Bacteroidota</taxon>
        <taxon>Flavobacteriia</taxon>
        <taxon>Flavobacteriales</taxon>
        <taxon>Salibacteraceae</taxon>
        <taxon>Salibacter</taxon>
    </lineage>
</organism>
<sequence>MKTRSFLNLLAGLYMALTITSCIDTGIDHKIQLGGQIFNARDSFAIVWKRPTPKEAILGQSQTPFDTVHFDQKGLFLSDAVFDSGMYVFEYNDFEVPIYMQEGKTLNINFNAQSPRESLKFSGSSKKPNVFLKERRNLQSKIQQQANSLLGAPDSLFLGFLDSARKSLDTNVVEFITNKPSFDKTFLEDEQFTAYYYASNLLLDYIRFHEYRETADELKPSTKKMLDKIDINNDRAANNKEYLEFVQSAVSLKVNDSLQNIEGKVQPEQIVPVQFYMIEKMLDAPETKSYMSYAIGRQAFMFIGPDISDSTLTVIRKNITDKAYAKAFDETYTDWQRLTKGKVAPNIKGVDTIGKEIALSDLSGKPVYIDVWATWCGPCKEEIPSLKKLERKYRDDIHFLSISIDDNKIDWRSYVEDENLQGIQIHNEKAWKSKFVEEYKIRGIPRFIMIDSEGNIIDANAPRPSGKAEDLIEEALKTETS</sequence>
<comment type="subcellular location">
    <subcellularLocation>
        <location evidence="1">Cell envelope</location>
    </subcellularLocation>
</comment>
<keyword evidence="2" id="KW-0201">Cytochrome c-type biogenesis</keyword>
<reference evidence="7 8" key="1">
    <citation type="submission" date="2019-09" db="EMBL/GenBank/DDBJ databases">
        <title>Genomes of Cryomorphaceae.</title>
        <authorList>
            <person name="Bowman J.P."/>
        </authorList>
    </citation>
    <scope>NUCLEOTIDE SEQUENCE [LARGE SCALE GENOMIC DNA]</scope>
    <source>
        <strain evidence="7 8">KCTC 52047</strain>
    </source>
</reference>
<evidence type="ECO:0000313" key="7">
    <source>
        <dbReference type="EMBL" id="KAB1063719.1"/>
    </source>
</evidence>
<dbReference type="InterPro" id="IPR013740">
    <property type="entry name" value="Redoxin"/>
</dbReference>
<feature type="domain" description="Thioredoxin" evidence="6">
    <location>
        <begin position="338"/>
        <end position="481"/>
    </location>
</feature>
<keyword evidence="4" id="KW-0676">Redox-active center</keyword>
<dbReference type="EMBL" id="WACR01000007">
    <property type="protein sequence ID" value="KAB1063719.1"/>
    <property type="molecule type" value="Genomic_DNA"/>
</dbReference>
<dbReference type="Gene3D" id="3.40.30.10">
    <property type="entry name" value="Glutaredoxin"/>
    <property type="match status" value="1"/>
</dbReference>
<dbReference type="CDD" id="cd02966">
    <property type="entry name" value="TlpA_like_family"/>
    <property type="match status" value="1"/>
</dbReference>
<dbReference type="GO" id="GO:0017004">
    <property type="term" value="P:cytochrome complex assembly"/>
    <property type="evidence" value="ECO:0007669"/>
    <property type="project" value="UniProtKB-KW"/>
</dbReference>